<evidence type="ECO:0000313" key="3">
    <source>
        <dbReference type="EMBL" id="JAS39520.1"/>
    </source>
</evidence>
<feature type="compositionally biased region" description="Basic and acidic residues" evidence="1">
    <location>
        <begin position="139"/>
        <end position="156"/>
    </location>
</feature>
<feature type="chain" id="PRO_5008582236" evidence="2">
    <location>
        <begin position="22"/>
        <end position="187"/>
    </location>
</feature>
<gene>
    <name evidence="3" type="ORF">g.46354</name>
</gene>
<feature type="region of interest" description="Disordered" evidence="1">
    <location>
        <begin position="24"/>
        <end position="66"/>
    </location>
</feature>
<evidence type="ECO:0000256" key="2">
    <source>
        <dbReference type="SAM" id="SignalP"/>
    </source>
</evidence>
<feature type="compositionally biased region" description="Basic and acidic residues" evidence="1">
    <location>
        <begin position="46"/>
        <end position="63"/>
    </location>
</feature>
<evidence type="ECO:0000256" key="1">
    <source>
        <dbReference type="SAM" id="MobiDB-lite"/>
    </source>
</evidence>
<protein>
    <submittedName>
        <fullName evidence="3">Uncharacterized protein</fullName>
    </submittedName>
</protein>
<keyword evidence="2" id="KW-0732">Signal</keyword>
<dbReference type="EMBL" id="GECZ01030249">
    <property type="protein sequence ID" value="JAS39520.1"/>
    <property type="molecule type" value="Transcribed_RNA"/>
</dbReference>
<organism evidence="3">
    <name type="scientific">Cuerna arida</name>
    <dbReference type="NCBI Taxonomy" id="1464854"/>
    <lineage>
        <taxon>Eukaryota</taxon>
        <taxon>Metazoa</taxon>
        <taxon>Ecdysozoa</taxon>
        <taxon>Arthropoda</taxon>
        <taxon>Hexapoda</taxon>
        <taxon>Insecta</taxon>
        <taxon>Pterygota</taxon>
        <taxon>Neoptera</taxon>
        <taxon>Paraneoptera</taxon>
        <taxon>Hemiptera</taxon>
        <taxon>Auchenorrhyncha</taxon>
        <taxon>Membracoidea</taxon>
        <taxon>Cicadellidae</taxon>
        <taxon>Cicadellinae</taxon>
        <taxon>Proconiini</taxon>
        <taxon>Cuerna</taxon>
    </lineage>
</organism>
<accession>A0A1B6ENL1</accession>
<name>A0A1B6ENL1_9HEMI</name>
<sequence length="187" mass="19720">MRASIVSYLLIVLFVTSAVISKPVADNSKENSSEETTQSSAAVTKVDSDESNESKESAEDVKPVSDAAITAPVVGKEMQEPVTAMASEMAMEVRQTEADMVMETTMASVQADEVKTVVMSELVAPKMANDVEAQPSEIVESHTAAEPESSNRRAMNEEPQAISMTAASQGDAPAVTEAAMDSTSTVI</sequence>
<dbReference type="AlphaFoldDB" id="A0A1B6ENL1"/>
<proteinExistence type="predicted"/>
<feature type="region of interest" description="Disordered" evidence="1">
    <location>
        <begin position="133"/>
        <end position="187"/>
    </location>
</feature>
<feature type="signal peptide" evidence="2">
    <location>
        <begin position="1"/>
        <end position="21"/>
    </location>
</feature>
<reference evidence="3" key="1">
    <citation type="submission" date="2015-11" db="EMBL/GenBank/DDBJ databases">
        <title>De novo transcriptome assembly of four potential Pierce s Disease insect vectors from Arizona vineyards.</title>
        <authorList>
            <person name="Tassone E.E."/>
        </authorList>
    </citation>
    <scope>NUCLEOTIDE SEQUENCE</scope>
</reference>